<accession>A0A183UVC0</accession>
<evidence type="ECO:0000313" key="2">
    <source>
        <dbReference type="EMBL" id="VDM43761.1"/>
    </source>
</evidence>
<organism evidence="3 4">
    <name type="scientific">Toxocara canis</name>
    <name type="common">Canine roundworm</name>
    <dbReference type="NCBI Taxonomy" id="6265"/>
    <lineage>
        <taxon>Eukaryota</taxon>
        <taxon>Metazoa</taxon>
        <taxon>Ecdysozoa</taxon>
        <taxon>Nematoda</taxon>
        <taxon>Chromadorea</taxon>
        <taxon>Rhabditida</taxon>
        <taxon>Spirurina</taxon>
        <taxon>Ascaridomorpha</taxon>
        <taxon>Ascaridoidea</taxon>
        <taxon>Toxocaridae</taxon>
        <taxon>Toxocara</taxon>
    </lineage>
</organism>
<keyword evidence="3" id="KW-1185">Reference proteome</keyword>
<sequence length="79" mass="9088">MKYQSTHNFAPFQNDQGETLTIDVAPHDDVRALWMEIQAELKDRNLDKAKLVFNGVELQDDKPLQCYNIEDSSVIHLEG</sequence>
<reference evidence="2 3" key="2">
    <citation type="submission" date="2018-11" db="EMBL/GenBank/DDBJ databases">
        <authorList>
            <consortium name="Pathogen Informatics"/>
        </authorList>
    </citation>
    <scope>NUCLEOTIDE SEQUENCE [LARGE SCALE GENOMIC DNA]</scope>
</reference>
<evidence type="ECO:0000259" key="1">
    <source>
        <dbReference type="PROSITE" id="PS50053"/>
    </source>
</evidence>
<protein>
    <submittedName>
        <fullName evidence="4">Ubiquitin-like domain-containing protein</fullName>
    </submittedName>
</protein>
<dbReference type="WBParaSite" id="TCNE_0001244001-mRNA-1">
    <property type="protein sequence ID" value="TCNE_0001244001-mRNA-1"/>
    <property type="gene ID" value="TCNE_0001244001"/>
</dbReference>
<dbReference type="Gene3D" id="3.10.20.90">
    <property type="entry name" value="Phosphatidylinositol 3-kinase Catalytic Subunit, Chain A, domain 1"/>
    <property type="match status" value="1"/>
</dbReference>
<dbReference type="Pfam" id="PF00240">
    <property type="entry name" value="ubiquitin"/>
    <property type="match status" value="1"/>
</dbReference>
<dbReference type="InterPro" id="IPR029071">
    <property type="entry name" value="Ubiquitin-like_domsf"/>
</dbReference>
<feature type="domain" description="Ubiquitin-like" evidence="1">
    <location>
        <begin position="12"/>
        <end position="79"/>
    </location>
</feature>
<name>A0A183UVC0_TOXCA</name>
<evidence type="ECO:0000313" key="3">
    <source>
        <dbReference type="Proteomes" id="UP000050794"/>
    </source>
</evidence>
<dbReference type="InterPro" id="IPR000626">
    <property type="entry name" value="Ubiquitin-like_dom"/>
</dbReference>
<dbReference type="SUPFAM" id="SSF54236">
    <property type="entry name" value="Ubiquitin-like"/>
    <property type="match status" value="1"/>
</dbReference>
<gene>
    <name evidence="2" type="ORF">TCNE_LOCUS12440</name>
</gene>
<dbReference type="CDD" id="cd17039">
    <property type="entry name" value="Ubl_ubiquitin_like"/>
    <property type="match status" value="1"/>
</dbReference>
<dbReference type="Proteomes" id="UP000050794">
    <property type="component" value="Unassembled WGS sequence"/>
</dbReference>
<reference evidence="4" key="1">
    <citation type="submission" date="2016-06" db="UniProtKB">
        <authorList>
            <consortium name="WormBaseParasite"/>
        </authorList>
    </citation>
    <scope>IDENTIFICATION</scope>
</reference>
<proteinExistence type="predicted"/>
<evidence type="ECO:0000313" key="4">
    <source>
        <dbReference type="WBParaSite" id="TCNE_0001244001-mRNA-1"/>
    </source>
</evidence>
<dbReference type="EMBL" id="UYWY01021265">
    <property type="protein sequence ID" value="VDM43761.1"/>
    <property type="molecule type" value="Genomic_DNA"/>
</dbReference>
<dbReference type="PROSITE" id="PS50053">
    <property type="entry name" value="UBIQUITIN_2"/>
    <property type="match status" value="1"/>
</dbReference>
<dbReference type="AlphaFoldDB" id="A0A183UVC0"/>